<keyword evidence="3" id="KW-1185">Reference proteome</keyword>
<proteinExistence type="predicted"/>
<protein>
    <submittedName>
        <fullName evidence="2">Uncharacterized protein</fullName>
    </submittedName>
</protein>
<name>A0A0V1F4P6_TRIPS</name>
<sequence length="76" mass="8724">MKSNRFVSLACKFFLMAWPFVCFAAIQLAKSLNFNVDGRGNFCLLKTCLPENVCKFLFHYYAFTYVALVLLVVGLR</sequence>
<dbReference type="Proteomes" id="UP000054995">
    <property type="component" value="Unassembled WGS sequence"/>
</dbReference>
<gene>
    <name evidence="2" type="ORF">T4D_9742</name>
</gene>
<keyword evidence="1" id="KW-1133">Transmembrane helix</keyword>
<evidence type="ECO:0000313" key="3">
    <source>
        <dbReference type="Proteomes" id="UP000054995"/>
    </source>
</evidence>
<accession>A0A0V1F4P6</accession>
<feature type="transmembrane region" description="Helical" evidence="1">
    <location>
        <begin position="58"/>
        <end position="75"/>
    </location>
</feature>
<dbReference type="AlphaFoldDB" id="A0A0V1F4P6"/>
<keyword evidence="1" id="KW-0472">Membrane</keyword>
<comment type="caution">
    <text evidence="2">The sequence shown here is derived from an EMBL/GenBank/DDBJ whole genome shotgun (WGS) entry which is preliminary data.</text>
</comment>
<evidence type="ECO:0000256" key="1">
    <source>
        <dbReference type="SAM" id="Phobius"/>
    </source>
</evidence>
<keyword evidence="1" id="KW-0812">Transmembrane</keyword>
<organism evidence="2 3">
    <name type="scientific">Trichinella pseudospiralis</name>
    <name type="common">Parasitic roundworm</name>
    <dbReference type="NCBI Taxonomy" id="6337"/>
    <lineage>
        <taxon>Eukaryota</taxon>
        <taxon>Metazoa</taxon>
        <taxon>Ecdysozoa</taxon>
        <taxon>Nematoda</taxon>
        <taxon>Enoplea</taxon>
        <taxon>Dorylaimia</taxon>
        <taxon>Trichinellida</taxon>
        <taxon>Trichinellidae</taxon>
        <taxon>Trichinella</taxon>
    </lineage>
</organism>
<dbReference type="EMBL" id="JYDT01000272">
    <property type="protein sequence ID" value="KRY81044.1"/>
    <property type="molecule type" value="Genomic_DNA"/>
</dbReference>
<reference evidence="2 3" key="1">
    <citation type="submission" date="2015-01" db="EMBL/GenBank/DDBJ databases">
        <title>Evolution of Trichinella species and genotypes.</title>
        <authorList>
            <person name="Korhonen P.K."/>
            <person name="Edoardo P."/>
            <person name="Giuseppe L.R."/>
            <person name="Gasser R.B."/>
        </authorList>
    </citation>
    <scope>NUCLEOTIDE SEQUENCE [LARGE SCALE GENOMIC DNA]</scope>
    <source>
        <strain evidence="2">ISS470</strain>
    </source>
</reference>
<evidence type="ECO:0000313" key="2">
    <source>
        <dbReference type="EMBL" id="KRY81044.1"/>
    </source>
</evidence>